<protein>
    <recommendedName>
        <fullName evidence="5">DUF1887 family protein</fullName>
    </recommendedName>
</protein>
<feature type="domain" description="Card1 CARF" evidence="2">
    <location>
        <begin position="5"/>
        <end position="144"/>
    </location>
</feature>
<reference evidence="3 4" key="1">
    <citation type="submission" date="2012-05" db="EMBL/GenBank/DDBJ databases">
        <title>Genome sequence of Nitritalea halalkaliphila LW7.</title>
        <authorList>
            <person name="Jangir P.K."/>
            <person name="Singh A."/>
            <person name="Shivaji S."/>
            <person name="Sharma R."/>
        </authorList>
    </citation>
    <scope>NUCLEOTIDE SEQUENCE [LARGE SCALE GENOMIC DNA]</scope>
    <source>
        <strain evidence="3 4">LW7</strain>
    </source>
</reference>
<comment type="caution">
    <text evidence="3">The sequence shown here is derived from an EMBL/GenBank/DDBJ whole genome shotgun (WGS) entry which is preliminary data.</text>
</comment>
<dbReference type="InterPro" id="IPR056339">
    <property type="entry name" value="CARF_Card1"/>
</dbReference>
<name>I5BRW6_9BACT</name>
<evidence type="ECO:0008006" key="5">
    <source>
        <dbReference type="Google" id="ProtNLM"/>
    </source>
</evidence>
<keyword evidence="4" id="KW-1185">Reference proteome</keyword>
<dbReference type="Gene3D" id="3.40.50.10770">
    <property type="entry name" value="Hypothetical protein VC1899 like domain (Restriction endonuclease-like)"/>
    <property type="match status" value="1"/>
</dbReference>
<dbReference type="InterPro" id="IPR015093">
    <property type="entry name" value="Card1_endonucl_dom"/>
</dbReference>
<dbReference type="GO" id="GO:0003676">
    <property type="term" value="F:nucleic acid binding"/>
    <property type="evidence" value="ECO:0007669"/>
    <property type="project" value="InterPro"/>
</dbReference>
<organism evidence="3 4">
    <name type="scientific">Nitritalea halalkaliphila LW7</name>
    <dbReference type="NCBI Taxonomy" id="1189621"/>
    <lineage>
        <taxon>Bacteria</taxon>
        <taxon>Pseudomonadati</taxon>
        <taxon>Bacteroidota</taxon>
        <taxon>Cytophagia</taxon>
        <taxon>Cytophagales</taxon>
        <taxon>Cyclobacteriaceae</taxon>
        <taxon>Nitritalea</taxon>
    </lineage>
</organism>
<dbReference type="InterPro" id="IPR011335">
    <property type="entry name" value="Restrct_endonuc-II-like"/>
</dbReference>
<dbReference type="SUPFAM" id="SSF52980">
    <property type="entry name" value="Restriction endonuclease-like"/>
    <property type="match status" value="1"/>
</dbReference>
<dbReference type="AlphaFoldDB" id="I5BRW6"/>
<proteinExistence type="predicted"/>
<evidence type="ECO:0000259" key="1">
    <source>
        <dbReference type="Pfam" id="PF09002"/>
    </source>
</evidence>
<dbReference type="EMBL" id="AJYA01000090">
    <property type="protein sequence ID" value="EIM72318.1"/>
    <property type="molecule type" value="Genomic_DNA"/>
</dbReference>
<accession>I5BRW6</accession>
<evidence type="ECO:0000313" key="3">
    <source>
        <dbReference type="EMBL" id="EIM72318.1"/>
    </source>
</evidence>
<evidence type="ECO:0000313" key="4">
    <source>
        <dbReference type="Proteomes" id="UP000005551"/>
    </source>
</evidence>
<dbReference type="Gene3D" id="3.40.1350.10">
    <property type="match status" value="1"/>
</dbReference>
<gene>
    <name evidence="3" type="ORF">A3SI_19832</name>
</gene>
<sequence length="346" mass="40464">MLNFVCIVSEQAVPNLLFIRQFREKEAKFFFLSSKEMEERKMTKNIKAALRLPENRCFTVLIDANDAMVIFQQLQNYAFPKEGKYLVNITGGNKLMSQMVFQYFMDFDSEMLYAPIGSPDYQVLYPEVGRIPKDNSLKLSLDDYLRAYGYKAESSLDYYELEPSPSEIMRQLLQRGHPKNVDWISRASHQDYKKEDKRYLMGEWFELYCFKLFKELFNLDNSQIACSVGVKSIESDSAYPFDNEFDLMFVYLNDLYVFECKVYLADVIRLDKISPPIFKLASLSQNFGLQCKKFIAVLGQFSDDQKSLDQLENLRLSLGINKILDQEVFANSKKRKYFEGRFAVQA</sequence>
<dbReference type="Proteomes" id="UP000005551">
    <property type="component" value="Unassembled WGS sequence"/>
</dbReference>
<dbReference type="OrthoDB" id="9785117at2"/>
<dbReference type="RefSeq" id="WP_009057647.1">
    <property type="nucleotide sequence ID" value="NZ_AJYA01000090.1"/>
</dbReference>
<evidence type="ECO:0000259" key="2">
    <source>
        <dbReference type="Pfam" id="PF23400"/>
    </source>
</evidence>
<feature type="domain" description="Card1 endonuclease" evidence="1">
    <location>
        <begin position="194"/>
        <end position="292"/>
    </location>
</feature>
<dbReference type="InterPro" id="IPR011856">
    <property type="entry name" value="tRNA_endonuc-like_dom_sf"/>
</dbReference>
<dbReference type="Pfam" id="PF09002">
    <property type="entry name" value="Card1_endonuc"/>
    <property type="match status" value="1"/>
</dbReference>
<dbReference type="Pfam" id="PF23400">
    <property type="entry name" value="CARF_Card1"/>
    <property type="match status" value="1"/>
</dbReference>